<keyword evidence="2" id="KW-0560">Oxidoreductase</keyword>
<dbReference type="PROSITE" id="PS51725">
    <property type="entry name" value="ABM"/>
    <property type="match status" value="1"/>
</dbReference>
<dbReference type="GO" id="GO:0004497">
    <property type="term" value="F:monooxygenase activity"/>
    <property type="evidence" value="ECO:0007669"/>
    <property type="project" value="UniProtKB-KW"/>
</dbReference>
<dbReference type="SUPFAM" id="SSF54909">
    <property type="entry name" value="Dimeric alpha+beta barrel"/>
    <property type="match status" value="1"/>
</dbReference>
<evidence type="ECO:0000313" key="2">
    <source>
        <dbReference type="EMBL" id="HGU31747.1"/>
    </source>
</evidence>
<protein>
    <submittedName>
        <fullName evidence="2">Antibiotic biosynthesis monooxygenase</fullName>
    </submittedName>
</protein>
<gene>
    <name evidence="2" type="ORF">ENS29_02700</name>
</gene>
<comment type="caution">
    <text evidence="2">The sequence shown here is derived from an EMBL/GenBank/DDBJ whole genome shotgun (WGS) entry which is preliminary data.</text>
</comment>
<reference evidence="2" key="1">
    <citation type="journal article" date="2020" name="mSystems">
        <title>Genome- and Community-Level Interaction Insights into Carbon Utilization and Element Cycling Functions of Hydrothermarchaeota in Hydrothermal Sediment.</title>
        <authorList>
            <person name="Zhou Z."/>
            <person name="Liu Y."/>
            <person name="Xu W."/>
            <person name="Pan J."/>
            <person name="Luo Z.H."/>
            <person name="Li M."/>
        </authorList>
    </citation>
    <scope>NUCLEOTIDE SEQUENCE [LARGE SCALE GENOMIC DNA]</scope>
    <source>
        <strain evidence="2">SpSt-477</strain>
    </source>
</reference>
<dbReference type="EMBL" id="DSUH01000062">
    <property type="protein sequence ID" value="HGU31747.1"/>
    <property type="molecule type" value="Genomic_DNA"/>
</dbReference>
<organism evidence="2">
    <name type="scientific">Desulfatirhabdium butyrativorans</name>
    <dbReference type="NCBI Taxonomy" id="340467"/>
    <lineage>
        <taxon>Bacteria</taxon>
        <taxon>Pseudomonadati</taxon>
        <taxon>Thermodesulfobacteriota</taxon>
        <taxon>Desulfobacteria</taxon>
        <taxon>Desulfobacterales</taxon>
        <taxon>Desulfatirhabdiaceae</taxon>
        <taxon>Desulfatirhabdium</taxon>
    </lineage>
</organism>
<sequence>MAVKIMIRRSVASEKAQILAPLMKRLRALALDQPGYISGETLRSLDQPGTYIVLSTWKDLASWNAWLRSPERSEIQAQIDALTGVPTQYEVFSNS</sequence>
<evidence type="ECO:0000259" key="1">
    <source>
        <dbReference type="PROSITE" id="PS51725"/>
    </source>
</evidence>
<keyword evidence="2" id="KW-0503">Monooxygenase</keyword>
<dbReference type="Pfam" id="PF03992">
    <property type="entry name" value="ABM"/>
    <property type="match status" value="1"/>
</dbReference>
<proteinExistence type="predicted"/>
<dbReference type="InterPro" id="IPR007138">
    <property type="entry name" value="ABM_dom"/>
</dbReference>
<feature type="domain" description="ABM" evidence="1">
    <location>
        <begin position="1"/>
        <end position="92"/>
    </location>
</feature>
<name>A0A7C4MN56_9BACT</name>
<dbReference type="AlphaFoldDB" id="A0A7C4MN56"/>
<dbReference type="InterPro" id="IPR011008">
    <property type="entry name" value="Dimeric_a/b-barrel"/>
</dbReference>
<accession>A0A7C4MN56</accession>
<dbReference type="Gene3D" id="3.30.70.100">
    <property type="match status" value="1"/>
</dbReference>